<gene>
    <name evidence="1" type="ORF">E5339_05350</name>
</gene>
<evidence type="ECO:0000313" key="2">
    <source>
        <dbReference type="Proteomes" id="UP000310760"/>
    </source>
</evidence>
<sequence length="354" mass="41402">MLFVLSDELMVDSSHSMKIVIVRAIKHIATSVFESKHLLSGSLEVLKYFKEEFKGDFDLYSLFNTLENNYYSTSFDFVKRRTEIVISISNPRRIEGDVEIFQSSINDFQDTLCCQASILLGEDFNDCNFFTYILKWYISKNALNINYNFDTDNGGGVNICRSIDNHIENKRILLSIIDTDRKYPNSPTGDTYNKCRKYLRKEKGSFKLIALDVQEIENLMPFNLLDNKSFSGEHASKKEKFDYLRSRNPNLLQYFDIKKGIRKKDTENDSSYKEFAKQCCDCNPDINDFDIYYNNLCDSDYVYPPLSRIFNLIEEDLKNSSENFVLLNFQEREWNKIGEKLLEFGCARNKEALN</sequence>
<comment type="caution">
    <text evidence="1">The sequence shown here is derived from an EMBL/GenBank/DDBJ whole genome shotgun (WGS) entry which is preliminary data.</text>
</comment>
<dbReference type="Proteomes" id="UP000310760">
    <property type="component" value="Unassembled WGS sequence"/>
</dbReference>
<name>A0A4S2FS29_9BACT</name>
<dbReference type="RefSeq" id="WP_121773630.1">
    <property type="nucleotide sequence ID" value="NZ_CAOOJZ010000016.1"/>
</dbReference>
<protein>
    <submittedName>
        <fullName evidence="1">Uncharacterized protein</fullName>
    </submittedName>
</protein>
<dbReference type="EMBL" id="SRYJ01000008">
    <property type="protein sequence ID" value="TGY71996.1"/>
    <property type="molecule type" value="Genomic_DNA"/>
</dbReference>
<accession>A0A4S2FS29</accession>
<dbReference type="AlphaFoldDB" id="A0A4S2FS29"/>
<evidence type="ECO:0000313" key="1">
    <source>
        <dbReference type="EMBL" id="TGY71996.1"/>
    </source>
</evidence>
<proteinExistence type="predicted"/>
<organism evidence="1 2">
    <name type="scientific">Phocaeicola sartorii</name>
    <dbReference type="NCBI Taxonomy" id="671267"/>
    <lineage>
        <taxon>Bacteria</taxon>
        <taxon>Pseudomonadati</taxon>
        <taxon>Bacteroidota</taxon>
        <taxon>Bacteroidia</taxon>
        <taxon>Bacteroidales</taxon>
        <taxon>Bacteroidaceae</taxon>
        <taxon>Phocaeicola</taxon>
    </lineage>
</organism>
<reference evidence="1 2" key="1">
    <citation type="submission" date="2019-04" db="EMBL/GenBank/DDBJ databases">
        <title>Microbes associate with the intestines of laboratory mice.</title>
        <authorList>
            <person name="Navarre W."/>
            <person name="Wong E."/>
            <person name="Huang K."/>
            <person name="Tropini C."/>
            <person name="Ng K."/>
            <person name="Yu B."/>
        </authorList>
    </citation>
    <scope>NUCLEOTIDE SEQUENCE [LARGE SCALE GENOMIC DNA]</scope>
    <source>
        <strain evidence="1 2">NM22_B1</strain>
    </source>
</reference>